<dbReference type="HOGENOM" id="CLU_2226823_0_0_1"/>
<reference evidence="2" key="1">
    <citation type="journal article" date="2013" name="Science">
        <title>The Amborella genome and the evolution of flowering plants.</title>
        <authorList>
            <consortium name="Amborella Genome Project"/>
        </authorList>
    </citation>
    <scope>NUCLEOTIDE SEQUENCE [LARGE SCALE GENOMIC DNA]</scope>
</reference>
<name>W1NP93_AMBTC</name>
<dbReference type="GO" id="GO:0004612">
    <property type="term" value="F:phosphoenolpyruvate carboxykinase (ATP) activity"/>
    <property type="evidence" value="ECO:0007669"/>
    <property type="project" value="InterPro"/>
</dbReference>
<dbReference type="Proteomes" id="UP000017836">
    <property type="component" value="Unassembled WGS sequence"/>
</dbReference>
<proteinExistence type="predicted"/>
<accession>W1NP93</accession>
<dbReference type="eggNOG" id="ENOG502QQI5">
    <property type="taxonomic scope" value="Eukaryota"/>
</dbReference>
<dbReference type="InterPro" id="IPR013035">
    <property type="entry name" value="PEP_carboxykinase_C"/>
</dbReference>
<dbReference type="EMBL" id="KI396100">
    <property type="protein sequence ID" value="ERM97542.1"/>
    <property type="molecule type" value="Genomic_DNA"/>
</dbReference>
<evidence type="ECO:0000313" key="2">
    <source>
        <dbReference type="Proteomes" id="UP000017836"/>
    </source>
</evidence>
<dbReference type="InterPro" id="IPR001272">
    <property type="entry name" value="PEP_carboxykinase_ATP"/>
</dbReference>
<dbReference type="GO" id="GO:0006094">
    <property type="term" value="P:gluconeogenesis"/>
    <property type="evidence" value="ECO:0007669"/>
    <property type="project" value="InterPro"/>
</dbReference>
<dbReference type="PANTHER" id="PTHR30031">
    <property type="entry name" value="PHOSPHOENOLPYRUVATE CARBOXYKINASE ATP"/>
    <property type="match status" value="1"/>
</dbReference>
<dbReference type="Gene3D" id="3.90.228.20">
    <property type="match status" value="1"/>
</dbReference>
<dbReference type="SUPFAM" id="SSF53795">
    <property type="entry name" value="PEP carboxykinase-like"/>
    <property type="match status" value="1"/>
</dbReference>
<evidence type="ECO:0000313" key="1">
    <source>
        <dbReference type="EMBL" id="ERM97542.1"/>
    </source>
</evidence>
<dbReference type="Gramene" id="ERM97542">
    <property type="protein sequence ID" value="ERM97542"/>
    <property type="gene ID" value="AMTR_s00758p00001980"/>
</dbReference>
<dbReference type="AlphaFoldDB" id="W1NP93"/>
<gene>
    <name evidence="1" type="ORF">AMTR_s00758p00001980</name>
</gene>
<keyword evidence="2" id="KW-1185">Reference proteome</keyword>
<protein>
    <recommendedName>
        <fullName evidence="3">Phosphoenolpyruvate carboxykinase (ATP)</fullName>
    </recommendedName>
</protein>
<evidence type="ECO:0008006" key="3">
    <source>
        <dbReference type="Google" id="ProtNLM"/>
    </source>
</evidence>
<dbReference type="STRING" id="13333.W1NP93"/>
<organism evidence="1 2">
    <name type="scientific">Amborella trichopoda</name>
    <dbReference type="NCBI Taxonomy" id="13333"/>
    <lineage>
        <taxon>Eukaryota</taxon>
        <taxon>Viridiplantae</taxon>
        <taxon>Streptophyta</taxon>
        <taxon>Embryophyta</taxon>
        <taxon>Tracheophyta</taxon>
        <taxon>Spermatophyta</taxon>
        <taxon>Magnoliopsida</taxon>
        <taxon>Amborellales</taxon>
        <taxon>Amborellaceae</taxon>
        <taxon>Amborella</taxon>
    </lineage>
</organism>
<dbReference type="Pfam" id="PF01293">
    <property type="entry name" value="PEPCK_ATP"/>
    <property type="match status" value="1"/>
</dbReference>
<dbReference type="PANTHER" id="PTHR30031:SF0">
    <property type="entry name" value="PHOSPHOENOLPYRUVATE CARBOXYKINASE (ATP)"/>
    <property type="match status" value="1"/>
</dbReference>
<dbReference type="GO" id="GO:0005524">
    <property type="term" value="F:ATP binding"/>
    <property type="evidence" value="ECO:0007669"/>
    <property type="project" value="InterPro"/>
</dbReference>
<sequence length="106" mass="11788">MYHFIIGYTDLVAGIEDGIKEPTATFSACFGAAFIMIHPTKYAAMLAEKMQKHGATGWLVNTSWSRGRVLDLNMTLSSKNGTWNLSEQTDAKQLDSVFLFSMSIFI</sequence>